<evidence type="ECO:0000256" key="2">
    <source>
        <dbReference type="ARBA" id="ARBA00022980"/>
    </source>
</evidence>
<dbReference type="InterPro" id="IPR013025">
    <property type="entry name" value="Ribosomal_uL23-like"/>
</dbReference>
<dbReference type="GO" id="GO:0003735">
    <property type="term" value="F:structural constituent of ribosome"/>
    <property type="evidence" value="ECO:0007669"/>
    <property type="project" value="InterPro"/>
</dbReference>
<evidence type="ECO:0000256" key="3">
    <source>
        <dbReference type="ARBA" id="ARBA00023274"/>
    </source>
</evidence>
<dbReference type="EMBL" id="MFQR01000035">
    <property type="protein sequence ID" value="OGH84245.1"/>
    <property type="molecule type" value="Genomic_DNA"/>
</dbReference>
<dbReference type="GO" id="GO:0006412">
    <property type="term" value="P:translation"/>
    <property type="evidence" value="ECO:0007669"/>
    <property type="project" value="InterPro"/>
</dbReference>
<dbReference type="SUPFAM" id="SSF54189">
    <property type="entry name" value="Ribosomal proteins S24e, L23 and L15e"/>
    <property type="match status" value="1"/>
</dbReference>
<reference evidence="5 6" key="1">
    <citation type="journal article" date="2016" name="Nat. Commun.">
        <title>Thousands of microbial genomes shed light on interconnected biogeochemical processes in an aquifer system.</title>
        <authorList>
            <person name="Anantharaman K."/>
            <person name="Brown C.T."/>
            <person name="Hug L.A."/>
            <person name="Sharon I."/>
            <person name="Castelle C.J."/>
            <person name="Probst A.J."/>
            <person name="Thomas B.C."/>
            <person name="Singh A."/>
            <person name="Wilkins M.J."/>
            <person name="Karaoz U."/>
            <person name="Brodie E.L."/>
            <person name="Williams K.H."/>
            <person name="Hubbard S.S."/>
            <person name="Banfield J.F."/>
        </authorList>
    </citation>
    <scope>NUCLEOTIDE SEQUENCE [LARGE SCALE GENOMIC DNA]</scope>
</reference>
<dbReference type="InterPro" id="IPR012678">
    <property type="entry name" value="Ribosomal_uL23/eL15/eS24_sf"/>
</dbReference>
<dbReference type="GO" id="GO:1990904">
    <property type="term" value="C:ribonucleoprotein complex"/>
    <property type="evidence" value="ECO:0007669"/>
    <property type="project" value="UniProtKB-KW"/>
</dbReference>
<keyword evidence="3" id="KW-0687">Ribonucleoprotein</keyword>
<comment type="similarity">
    <text evidence="1">Belongs to the universal ribosomal protein uL23 family.</text>
</comment>
<dbReference type="GO" id="GO:0005840">
    <property type="term" value="C:ribosome"/>
    <property type="evidence" value="ECO:0007669"/>
    <property type="project" value="UniProtKB-KW"/>
</dbReference>
<evidence type="ECO:0000313" key="5">
    <source>
        <dbReference type="EMBL" id="OGH84245.1"/>
    </source>
</evidence>
<organism evidence="5 6">
    <name type="scientific">Candidatus Magasanikbacteria bacterium RIFOXYA2_FULL_44_8</name>
    <dbReference type="NCBI Taxonomy" id="1798696"/>
    <lineage>
        <taxon>Bacteria</taxon>
        <taxon>Candidatus Magasanikiibacteriota</taxon>
    </lineage>
</organism>
<evidence type="ECO:0000256" key="1">
    <source>
        <dbReference type="ARBA" id="ARBA00006700"/>
    </source>
</evidence>
<sequence>MESLNKYSFIVSHSATKTQVKQAVAEAYGVRPATVNIMNVEGRSVRFGHGYGRRSDYKKAVVTLATGQSIAIHEGV</sequence>
<dbReference type="AlphaFoldDB" id="A0A1F6NK77"/>
<dbReference type="InterPro" id="IPR012677">
    <property type="entry name" value="Nucleotide-bd_a/b_plait_sf"/>
</dbReference>
<name>A0A1F6NK77_9BACT</name>
<keyword evidence="2 5" id="KW-0689">Ribosomal protein</keyword>
<protein>
    <recommendedName>
        <fullName evidence="4">50S ribosomal protein L23</fullName>
    </recommendedName>
</protein>
<evidence type="ECO:0000256" key="4">
    <source>
        <dbReference type="ARBA" id="ARBA00035481"/>
    </source>
</evidence>
<dbReference type="Gene3D" id="3.30.70.330">
    <property type="match status" value="1"/>
</dbReference>
<accession>A0A1F6NK77</accession>
<proteinExistence type="inferred from homology"/>
<gene>
    <name evidence="5" type="ORF">A2261_02540</name>
</gene>
<evidence type="ECO:0000313" key="6">
    <source>
        <dbReference type="Proteomes" id="UP000177803"/>
    </source>
</evidence>
<dbReference type="Pfam" id="PF00276">
    <property type="entry name" value="Ribosomal_L23"/>
    <property type="match status" value="1"/>
</dbReference>
<dbReference type="Proteomes" id="UP000177803">
    <property type="component" value="Unassembled WGS sequence"/>
</dbReference>
<comment type="caution">
    <text evidence="5">The sequence shown here is derived from an EMBL/GenBank/DDBJ whole genome shotgun (WGS) entry which is preliminary data.</text>
</comment>